<dbReference type="KEGG" id="slac:SKTS_20120"/>
<reference evidence="2" key="1">
    <citation type="submission" date="2020-03" db="EMBL/GenBank/DDBJ databases">
        <title>Complete genome sequence of sulfur-oxidizing bacterium skT11.</title>
        <authorList>
            <person name="Kanda M."/>
            <person name="Kojima H."/>
            <person name="Fukui M."/>
        </authorList>
    </citation>
    <scope>NUCLEOTIDE SEQUENCE [LARGE SCALE GENOMIC DNA]</scope>
    <source>
        <strain evidence="2">skT11</strain>
    </source>
</reference>
<gene>
    <name evidence="1" type="ORF">SKTS_20120</name>
</gene>
<dbReference type="InterPro" id="IPR036105">
    <property type="entry name" value="DiNase_FeMo-co_biosyn_sf"/>
</dbReference>
<dbReference type="Proteomes" id="UP000502260">
    <property type="component" value="Chromosome"/>
</dbReference>
<accession>A0A6F8VDN2</accession>
<dbReference type="RefSeq" id="WP_173064189.1">
    <property type="nucleotide sequence ID" value="NZ_AP022853.1"/>
</dbReference>
<dbReference type="EMBL" id="AP022853">
    <property type="protein sequence ID" value="BCB27126.1"/>
    <property type="molecule type" value="Genomic_DNA"/>
</dbReference>
<organism evidence="1 2">
    <name type="scientific">Sulfurimicrobium lacus</name>
    <dbReference type="NCBI Taxonomy" id="2715678"/>
    <lineage>
        <taxon>Bacteria</taxon>
        <taxon>Pseudomonadati</taxon>
        <taxon>Pseudomonadota</taxon>
        <taxon>Betaproteobacteria</taxon>
        <taxon>Nitrosomonadales</taxon>
        <taxon>Sulfuricellaceae</taxon>
        <taxon>Sulfurimicrobium</taxon>
    </lineage>
</organism>
<protein>
    <submittedName>
        <fullName evidence="1">Nitrogen fixation</fullName>
    </submittedName>
</protein>
<proteinExistence type="predicted"/>
<evidence type="ECO:0000313" key="1">
    <source>
        <dbReference type="EMBL" id="BCB27126.1"/>
    </source>
</evidence>
<sequence>MKVAVTSQNFKSITGHAGKSRRFLIFDVTVPCDPEEVGRLDLPMEMSFHEFAGGPHPLDDMDVILTASAGQGFINKLAQRGVKVVISGEKTPRTAVRDLFMGLVKPAAPHVHEHELDILQAKGHSCCSGHAQKC</sequence>
<dbReference type="Gene3D" id="3.30.420.130">
    <property type="entry name" value="Dinitrogenase iron-molybdenum cofactor biosynthesis domain"/>
    <property type="match status" value="1"/>
</dbReference>
<dbReference type="AlphaFoldDB" id="A0A6F8VDN2"/>
<name>A0A6F8VDN2_9PROT</name>
<dbReference type="SUPFAM" id="SSF53146">
    <property type="entry name" value="Nitrogenase accessory factor-like"/>
    <property type="match status" value="1"/>
</dbReference>
<evidence type="ECO:0000313" key="2">
    <source>
        <dbReference type="Proteomes" id="UP000502260"/>
    </source>
</evidence>
<keyword evidence="2" id="KW-1185">Reference proteome</keyword>